<dbReference type="PROSITE" id="PS50977">
    <property type="entry name" value="HTH_TETR_2"/>
    <property type="match status" value="1"/>
</dbReference>
<dbReference type="Proteomes" id="UP000199152">
    <property type="component" value="Unassembled WGS sequence"/>
</dbReference>
<dbReference type="PANTHER" id="PTHR30055:SF234">
    <property type="entry name" value="HTH-TYPE TRANSCRIPTIONAL REGULATOR BETI"/>
    <property type="match status" value="1"/>
</dbReference>
<keyword evidence="2 4" id="KW-0238">DNA-binding</keyword>
<dbReference type="EMBL" id="FOSW01000021">
    <property type="protein sequence ID" value="SFL89085.1"/>
    <property type="molecule type" value="Genomic_DNA"/>
</dbReference>
<dbReference type="OrthoDB" id="155497at2"/>
<dbReference type="InterPro" id="IPR050109">
    <property type="entry name" value="HTH-type_TetR-like_transc_reg"/>
</dbReference>
<protein>
    <submittedName>
        <fullName evidence="7">Transcriptional regulator, TetR family</fullName>
    </submittedName>
</protein>
<feature type="DNA-binding region" description="H-T-H motif" evidence="4">
    <location>
        <begin position="36"/>
        <end position="55"/>
    </location>
</feature>
<evidence type="ECO:0000313" key="8">
    <source>
        <dbReference type="Proteomes" id="UP000199152"/>
    </source>
</evidence>
<evidence type="ECO:0000256" key="5">
    <source>
        <dbReference type="SAM" id="MobiDB-lite"/>
    </source>
</evidence>
<feature type="region of interest" description="Disordered" evidence="5">
    <location>
        <begin position="213"/>
        <end position="235"/>
    </location>
</feature>
<accession>A0A1I4LDG5</accession>
<evidence type="ECO:0000259" key="6">
    <source>
        <dbReference type="PROSITE" id="PS50977"/>
    </source>
</evidence>
<dbReference type="InterPro" id="IPR009057">
    <property type="entry name" value="Homeodomain-like_sf"/>
</dbReference>
<evidence type="ECO:0000256" key="3">
    <source>
        <dbReference type="ARBA" id="ARBA00023163"/>
    </source>
</evidence>
<evidence type="ECO:0000256" key="2">
    <source>
        <dbReference type="ARBA" id="ARBA00023125"/>
    </source>
</evidence>
<dbReference type="STRING" id="504800.SAMN04488085_12135"/>
<evidence type="ECO:0000256" key="1">
    <source>
        <dbReference type="ARBA" id="ARBA00023015"/>
    </source>
</evidence>
<dbReference type="InParanoid" id="A0A1I4LDG5"/>
<feature type="domain" description="HTH tetR-type" evidence="6">
    <location>
        <begin position="13"/>
        <end position="73"/>
    </location>
</feature>
<dbReference type="PRINTS" id="PR00455">
    <property type="entry name" value="HTHTETR"/>
</dbReference>
<evidence type="ECO:0000313" key="7">
    <source>
        <dbReference type="EMBL" id="SFL89085.1"/>
    </source>
</evidence>
<proteinExistence type="predicted"/>
<dbReference type="GO" id="GO:0000976">
    <property type="term" value="F:transcription cis-regulatory region binding"/>
    <property type="evidence" value="ECO:0007669"/>
    <property type="project" value="TreeGrafter"/>
</dbReference>
<organism evidence="7 8">
    <name type="scientific">Geodermatophilus ruber</name>
    <dbReference type="NCBI Taxonomy" id="504800"/>
    <lineage>
        <taxon>Bacteria</taxon>
        <taxon>Bacillati</taxon>
        <taxon>Actinomycetota</taxon>
        <taxon>Actinomycetes</taxon>
        <taxon>Geodermatophilales</taxon>
        <taxon>Geodermatophilaceae</taxon>
        <taxon>Geodermatophilus</taxon>
    </lineage>
</organism>
<dbReference type="AlphaFoldDB" id="A0A1I4LDG5"/>
<keyword evidence="1" id="KW-0805">Transcription regulation</keyword>
<gene>
    <name evidence="7" type="ORF">SAMN04488085_12135</name>
</gene>
<evidence type="ECO:0000256" key="4">
    <source>
        <dbReference type="PROSITE-ProRule" id="PRU00335"/>
    </source>
</evidence>
<dbReference type="InterPro" id="IPR001647">
    <property type="entry name" value="HTH_TetR"/>
</dbReference>
<dbReference type="Gene3D" id="1.10.357.10">
    <property type="entry name" value="Tetracycline Repressor, domain 2"/>
    <property type="match status" value="1"/>
</dbReference>
<sequence>MGELSDRRARKKAQTRELIRRTAQDLFAERGFEAVTIADVAAAADVAVQTVFNHFATKEDLFFDGRTPWVEGAAAAVRTRPPAVPPLTALRGYLVELVAGQVGADGDPEQRCYLATIGASPALLARERELVHEAECRLAEALAQAWSADAAPVDAGPASTDPATAAALTAATWLAVPRVLLTGRRTEAANDTDDAAIVPLTEMMLIQLEQGLRPLHGAPPRSPDAGSPRGVRQAG</sequence>
<dbReference type="Pfam" id="PF00440">
    <property type="entry name" value="TetR_N"/>
    <property type="match status" value="1"/>
</dbReference>
<dbReference type="SUPFAM" id="SSF46689">
    <property type="entry name" value="Homeodomain-like"/>
    <property type="match status" value="1"/>
</dbReference>
<reference evidence="7 8" key="1">
    <citation type="submission" date="2016-10" db="EMBL/GenBank/DDBJ databases">
        <authorList>
            <person name="de Groot N.N."/>
        </authorList>
    </citation>
    <scope>NUCLEOTIDE SEQUENCE [LARGE SCALE GENOMIC DNA]</scope>
    <source>
        <strain evidence="7 8">DSM 45317</strain>
    </source>
</reference>
<keyword evidence="3" id="KW-0804">Transcription</keyword>
<keyword evidence="8" id="KW-1185">Reference proteome</keyword>
<dbReference type="RefSeq" id="WP_091329816.1">
    <property type="nucleotide sequence ID" value="NZ_FOSW01000021.1"/>
</dbReference>
<name>A0A1I4LDG5_9ACTN</name>
<dbReference type="PANTHER" id="PTHR30055">
    <property type="entry name" value="HTH-TYPE TRANSCRIPTIONAL REGULATOR RUTR"/>
    <property type="match status" value="1"/>
</dbReference>
<dbReference type="GO" id="GO:0003700">
    <property type="term" value="F:DNA-binding transcription factor activity"/>
    <property type="evidence" value="ECO:0007669"/>
    <property type="project" value="TreeGrafter"/>
</dbReference>